<evidence type="ECO:0000313" key="5">
    <source>
        <dbReference type="EMBL" id="RJN31374.1"/>
    </source>
</evidence>
<sequence>MSFEGYGPDFPTPGVPTPLPNESERIARMEAAGVAKEYWDWMGTHGTSAMSAKLGLKFVEMSPEKMVGTVPVGGNEQNAGLFHGGGHFVMAETLGSIAAIFHVRANLGMDRQVVGTELSATHHRAATSGLVWGTCTPINLGKQLTVHEIVMRDDEDRRLSTARMTNMILHPRG</sequence>
<evidence type="ECO:0000256" key="1">
    <source>
        <dbReference type="ARBA" id="ARBA00008324"/>
    </source>
</evidence>
<evidence type="ECO:0000256" key="3">
    <source>
        <dbReference type="SAM" id="MobiDB-lite"/>
    </source>
</evidence>
<feature type="compositionally biased region" description="Pro residues" evidence="3">
    <location>
        <begin position="10"/>
        <end position="19"/>
    </location>
</feature>
<name>A0A3A4F923_9MICC</name>
<dbReference type="GO" id="GO:0005829">
    <property type="term" value="C:cytosol"/>
    <property type="evidence" value="ECO:0007669"/>
    <property type="project" value="TreeGrafter"/>
</dbReference>
<dbReference type="EMBL" id="QYZP01000003">
    <property type="protein sequence ID" value="RJN31374.1"/>
    <property type="molecule type" value="Genomic_DNA"/>
</dbReference>
<dbReference type="AlphaFoldDB" id="A0A3A4F923"/>
<organism evidence="5 6">
    <name type="scientific">Nesterenkonia natronophila</name>
    <dbReference type="NCBI Taxonomy" id="2174932"/>
    <lineage>
        <taxon>Bacteria</taxon>
        <taxon>Bacillati</taxon>
        <taxon>Actinomycetota</taxon>
        <taxon>Actinomycetes</taxon>
        <taxon>Micrococcales</taxon>
        <taxon>Micrococcaceae</taxon>
        <taxon>Nesterenkonia</taxon>
    </lineage>
</organism>
<dbReference type="InterPro" id="IPR003736">
    <property type="entry name" value="PAAI_dom"/>
</dbReference>
<dbReference type="InterPro" id="IPR006683">
    <property type="entry name" value="Thioestr_dom"/>
</dbReference>
<feature type="region of interest" description="Disordered" evidence="3">
    <location>
        <begin position="1"/>
        <end position="21"/>
    </location>
</feature>
<protein>
    <submittedName>
        <fullName evidence="5">Hotdog fold thioesterase</fullName>
    </submittedName>
</protein>
<dbReference type="NCBIfam" id="TIGR00369">
    <property type="entry name" value="unchar_dom_1"/>
    <property type="match status" value="1"/>
</dbReference>
<evidence type="ECO:0000256" key="2">
    <source>
        <dbReference type="ARBA" id="ARBA00022801"/>
    </source>
</evidence>
<accession>A0A3A4F923</accession>
<proteinExistence type="inferred from homology"/>
<feature type="domain" description="Thioesterase" evidence="4">
    <location>
        <begin position="80"/>
        <end position="158"/>
    </location>
</feature>
<gene>
    <name evidence="5" type="ORF">D3250_11100</name>
</gene>
<dbReference type="Pfam" id="PF03061">
    <property type="entry name" value="4HBT"/>
    <property type="match status" value="1"/>
</dbReference>
<comment type="caution">
    <text evidence="5">The sequence shown here is derived from an EMBL/GenBank/DDBJ whole genome shotgun (WGS) entry which is preliminary data.</text>
</comment>
<evidence type="ECO:0000313" key="6">
    <source>
        <dbReference type="Proteomes" id="UP000266615"/>
    </source>
</evidence>
<dbReference type="Gene3D" id="3.10.129.10">
    <property type="entry name" value="Hotdog Thioesterase"/>
    <property type="match status" value="1"/>
</dbReference>
<dbReference type="GO" id="GO:0061522">
    <property type="term" value="F:1,4-dihydroxy-2-naphthoyl-CoA thioesterase activity"/>
    <property type="evidence" value="ECO:0007669"/>
    <property type="project" value="TreeGrafter"/>
</dbReference>
<dbReference type="RefSeq" id="WP_119903440.1">
    <property type="nucleotide sequence ID" value="NZ_QYZP01000003.1"/>
</dbReference>
<dbReference type="SUPFAM" id="SSF54637">
    <property type="entry name" value="Thioesterase/thiol ester dehydrase-isomerase"/>
    <property type="match status" value="1"/>
</dbReference>
<dbReference type="Proteomes" id="UP000266615">
    <property type="component" value="Unassembled WGS sequence"/>
</dbReference>
<comment type="similarity">
    <text evidence="1">Belongs to the thioesterase PaaI family.</text>
</comment>
<reference evidence="5 6" key="1">
    <citation type="submission" date="2018-09" db="EMBL/GenBank/DDBJ databases">
        <title>Nesterenkonia natronophila sp. nov., an alkaliphilic actinobacteriume isolated from a soda lake, and emended description of the genus Nesterenkonia.</title>
        <authorList>
            <person name="Menes R.J."/>
            <person name="Iriarte A."/>
        </authorList>
    </citation>
    <scope>NUCLEOTIDE SEQUENCE [LARGE SCALE GENOMIC DNA]</scope>
    <source>
        <strain evidence="5 6">M8</strain>
    </source>
</reference>
<dbReference type="CDD" id="cd03443">
    <property type="entry name" value="PaaI_thioesterase"/>
    <property type="match status" value="1"/>
</dbReference>
<dbReference type="PANTHER" id="PTHR43240:SF5">
    <property type="entry name" value="1,4-DIHYDROXY-2-NAPHTHOYL-COA THIOESTERASE 1"/>
    <property type="match status" value="1"/>
</dbReference>
<dbReference type="InterPro" id="IPR029069">
    <property type="entry name" value="HotDog_dom_sf"/>
</dbReference>
<dbReference type="OrthoDB" id="9798208at2"/>
<dbReference type="PANTHER" id="PTHR43240">
    <property type="entry name" value="1,4-DIHYDROXY-2-NAPHTHOYL-COA THIOESTERASE 1"/>
    <property type="match status" value="1"/>
</dbReference>
<keyword evidence="6" id="KW-1185">Reference proteome</keyword>
<keyword evidence="2" id="KW-0378">Hydrolase</keyword>
<evidence type="ECO:0000259" key="4">
    <source>
        <dbReference type="Pfam" id="PF03061"/>
    </source>
</evidence>